<protein>
    <submittedName>
        <fullName evidence="1">Uncharacterized protein</fullName>
    </submittedName>
</protein>
<name>A0ACD5TT35_AVESA</name>
<sequence length="911" mass="102438">MDIAILTVLNKIGELGSFASSEYSRLKDVDLQVSDLRSKLEFLMAWIQVAEEGNRIKRDQLVSVWVSQLRGAVFDAEDIIDEYIQELHRPGGENRPPVVEAKARTRRGRSFVSSCFPFRSVEEVAVRHSLSRQIREVLRRLDEIQRNSLFNMQPRVDALANTIQVFDRPTADTLKCGDPWTLVGLDGYTQSIIGLLHKDNGKREAIVIVGESGIGKTTAARAVLQSQDVQKHFDVCAWVCLPPKSRVDKYLDLILEQAQLQTHLHCRRREGVLDKMKLLVVLDGMDNIDELMDVLSELPRGTKGSRIMVTTQLQIKKIEQCIPGIRPVEIKCLKRPDCLKLLCRGLSGNPRRVYDAHKDKFDEKIYDISGGLPLAVVLLRGLVYFKDHEAQWNEVFELLKSYQHKRLIKRILTVSYTTMPTDLKLCFLYFSAMPPNIYVDLDKLQRLLSAEGILKSTSRVMGVEEEEGCLDMLVSRGLVQRVEGGTKLCIHQSVHGFAKTMAHETGFMEAHSQFDIRDTSIVRGLSVHNYVDRRVSMEKFLPKTRTLLGDFAEDYCVDEAVHPSGSHAISPKGLKNHSRLEFLCQSRFLRVLDLQGIQLGKLPDNIGRMIHLTYIGLRSCGLKDLPSSVAKLLNLETLDITGNDIQTVVDEFWNIEKLKHVLAKKLSLPVSSASMSLVTNLETLHGVALSSVGPQENSSLNKMRKLLSLAVVSVTATNVLTLALALQEINGLRHLKIAGDCSPVTFPCTRLCSLELDGKVLLDDASAQSLNSSCSFTKCRLVLRSSCMSQVLLDIFLSNLLLSELALLDDSFIGSKLFLRKGPFCDIEKLRIGNLKLLEELVIESETTLLNTIEIFGCPNMKTIQGLKNSEYLKNVVLFDMPEIVAQIKAEDKELFYKIKHVRTEAWESET</sequence>
<proteinExistence type="predicted"/>
<accession>A0ACD5TT35</accession>
<dbReference type="EnsemblPlants" id="AVESA.00010b.r2.1DG0122120.1">
    <property type="protein sequence ID" value="AVESA.00010b.r2.1DG0122120.1.CDS"/>
    <property type="gene ID" value="AVESA.00010b.r2.1DG0122120"/>
</dbReference>
<dbReference type="Proteomes" id="UP001732700">
    <property type="component" value="Chromosome 1D"/>
</dbReference>
<reference evidence="1" key="1">
    <citation type="submission" date="2021-05" db="EMBL/GenBank/DDBJ databases">
        <authorList>
            <person name="Scholz U."/>
            <person name="Mascher M."/>
            <person name="Fiebig A."/>
        </authorList>
    </citation>
    <scope>NUCLEOTIDE SEQUENCE [LARGE SCALE GENOMIC DNA]</scope>
</reference>
<reference evidence="1" key="2">
    <citation type="submission" date="2025-09" db="UniProtKB">
        <authorList>
            <consortium name="EnsemblPlants"/>
        </authorList>
    </citation>
    <scope>IDENTIFICATION</scope>
</reference>
<evidence type="ECO:0000313" key="2">
    <source>
        <dbReference type="Proteomes" id="UP001732700"/>
    </source>
</evidence>
<evidence type="ECO:0000313" key="1">
    <source>
        <dbReference type="EnsemblPlants" id="AVESA.00010b.r2.1DG0122120.1.CDS"/>
    </source>
</evidence>
<organism evidence="1 2">
    <name type="scientific">Avena sativa</name>
    <name type="common">Oat</name>
    <dbReference type="NCBI Taxonomy" id="4498"/>
    <lineage>
        <taxon>Eukaryota</taxon>
        <taxon>Viridiplantae</taxon>
        <taxon>Streptophyta</taxon>
        <taxon>Embryophyta</taxon>
        <taxon>Tracheophyta</taxon>
        <taxon>Spermatophyta</taxon>
        <taxon>Magnoliopsida</taxon>
        <taxon>Liliopsida</taxon>
        <taxon>Poales</taxon>
        <taxon>Poaceae</taxon>
        <taxon>BOP clade</taxon>
        <taxon>Pooideae</taxon>
        <taxon>Poodae</taxon>
        <taxon>Poeae</taxon>
        <taxon>Poeae Chloroplast Group 1 (Aveneae type)</taxon>
        <taxon>Aveninae</taxon>
        <taxon>Avena</taxon>
    </lineage>
</organism>
<keyword evidence="2" id="KW-1185">Reference proteome</keyword>